<dbReference type="Gene3D" id="2.30.29.30">
    <property type="entry name" value="Pleckstrin-homology domain (PH domain)/Phosphotyrosine-binding domain (PTB)"/>
    <property type="match status" value="1"/>
</dbReference>
<dbReference type="GO" id="GO:0005085">
    <property type="term" value="F:guanyl-nucleotide exchange factor activity"/>
    <property type="evidence" value="ECO:0007669"/>
    <property type="project" value="UniProtKB-KW"/>
</dbReference>
<dbReference type="PROSITE" id="PS50010">
    <property type="entry name" value="DH_2"/>
    <property type="match status" value="1"/>
</dbReference>
<dbReference type="InterPro" id="IPR011993">
    <property type="entry name" value="PH-like_dom_sf"/>
</dbReference>
<proteinExistence type="inferred from homology"/>
<dbReference type="GO" id="GO:0035556">
    <property type="term" value="P:intracellular signal transduction"/>
    <property type="evidence" value="ECO:0007669"/>
    <property type="project" value="InterPro"/>
</dbReference>
<dbReference type="InterPro" id="IPR036865">
    <property type="entry name" value="CRAL-TRIO_dom_sf"/>
</dbReference>
<dbReference type="InterPro" id="IPR001331">
    <property type="entry name" value="GDS_CDC24_CS"/>
</dbReference>
<dbReference type="FunFam" id="2.30.29.30:FF:000078">
    <property type="entry name" value="Guanine nucleotide exchange factor DBS"/>
    <property type="match status" value="1"/>
</dbReference>
<evidence type="ECO:0000259" key="6">
    <source>
        <dbReference type="PROSITE" id="PS50010"/>
    </source>
</evidence>
<dbReference type="SUPFAM" id="SSF52087">
    <property type="entry name" value="CRAL/TRIO domain"/>
    <property type="match status" value="1"/>
</dbReference>
<dbReference type="InterPro" id="IPR000219">
    <property type="entry name" value="DH_dom"/>
</dbReference>
<keyword evidence="1" id="KW-0597">Phosphoprotein</keyword>
<dbReference type="CDD" id="cd00170">
    <property type="entry name" value="SEC14"/>
    <property type="match status" value="1"/>
</dbReference>
<gene>
    <name evidence="8" type="primary">mcf2a</name>
</gene>
<dbReference type="AlphaFoldDB" id="A0A671USU4"/>
<dbReference type="Gene3D" id="1.20.900.10">
    <property type="entry name" value="Dbl homology (DH) domain"/>
    <property type="match status" value="1"/>
</dbReference>
<evidence type="ECO:0000256" key="2">
    <source>
        <dbReference type="ARBA" id="ARBA00022658"/>
    </source>
</evidence>
<evidence type="ECO:0000313" key="9">
    <source>
        <dbReference type="Proteomes" id="UP000472265"/>
    </source>
</evidence>
<dbReference type="Ensembl" id="ENSSAUT00010018015.1">
    <property type="protein sequence ID" value="ENSSAUP00010017034.1"/>
    <property type="gene ID" value="ENSSAUG00010007653.1"/>
</dbReference>
<dbReference type="Proteomes" id="UP000472265">
    <property type="component" value="Chromosome 18"/>
</dbReference>
<dbReference type="SMART" id="SM00516">
    <property type="entry name" value="SEC14"/>
    <property type="match status" value="1"/>
</dbReference>
<evidence type="ECO:0000259" key="5">
    <source>
        <dbReference type="PROSITE" id="PS50003"/>
    </source>
</evidence>
<dbReference type="CDD" id="cd00160">
    <property type="entry name" value="RhoGEF"/>
    <property type="match status" value="1"/>
</dbReference>
<dbReference type="InterPro" id="IPR051336">
    <property type="entry name" value="RhoGEF_Guanine_NuclExch_SF"/>
</dbReference>
<keyword evidence="2" id="KW-0344">Guanine-nucleotide releasing factor</keyword>
<dbReference type="InterPro" id="IPR055251">
    <property type="entry name" value="SOS1_NGEF_PH"/>
</dbReference>
<dbReference type="SUPFAM" id="SSF48065">
    <property type="entry name" value="DBL homology domain (DH-domain)"/>
    <property type="match status" value="1"/>
</dbReference>
<dbReference type="SUPFAM" id="SSF50729">
    <property type="entry name" value="PH domain-like"/>
    <property type="match status" value="1"/>
</dbReference>
<evidence type="ECO:0000313" key="8">
    <source>
        <dbReference type="Ensembl" id="ENSSAUP00010017034.1"/>
    </source>
</evidence>
<organism evidence="8 9">
    <name type="scientific">Sparus aurata</name>
    <name type="common">Gilthead sea bream</name>
    <dbReference type="NCBI Taxonomy" id="8175"/>
    <lineage>
        <taxon>Eukaryota</taxon>
        <taxon>Metazoa</taxon>
        <taxon>Chordata</taxon>
        <taxon>Craniata</taxon>
        <taxon>Vertebrata</taxon>
        <taxon>Euteleostomi</taxon>
        <taxon>Actinopterygii</taxon>
        <taxon>Neopterygii</taxon>
        <taxon>Teleostei</taxon>
        <taxon>Neoteleostei</taxon>
        <taxon>Acanthomorphata</taxon>
        <taxon>Eupercaria</taxon>
        <taxon>Spariformes</taxon>
        <taxon>Sparidae</taxon>
        <taxon>Sparus</taxon>
    </lineage>
</organism>
<dbReference type="Pfam" id="PF13716">
    <property type="entry name" value="CRAL_TRIO_2"/>
    <property type="match status" value="1"/>
</dbReference>
<keyword evidence="9" id="KW-1185">Reference proteome</keyword>
<evidence type="ECO:0000256" key="4">
    <source>
        <dbReference type="SAM" id="MobiDB-lite"/>
    </source>
</evidence>
<dbReference type="PROSITE" id="PS00741">
    <property type="entry name" value="DH_1"/>
    <property type="match status" value="1"/>
</dbReference>
<feature type="domain" description="PH" evidence="5">
    <location>
        <begin position="723"/>
        <end position="839"/>
    </location>
</feature>
<feature type="region of interest" description="Disordered" evidence="4">
    <location>
        <begin position="496"/>
        <end position="524"/>
    </location>
</feature>
<feature type="domain" description="DH" evidence="6">
    <location>
        <begin position="525"/>
        <end position="705"/>
    </location>
</feature>
<dbReference type="GO" id="GO:0005737">
    <property type="term" value="C:cytoplasm"/>
    <property type="evidence" value="ECO:0007669"/>
    <property type="project" value="TreeGrafter"/>
</dbReference>
<dbReference type="SMART" id="SM00325">
    <property type="entry name" value="RhoGEF"/>
    <property type="match status" value="1"/>
</dbReference>
<dbReference type="PANTHER" id="PTHR22826">
    <property type="entry name" value="RHO GUANINE EXCHANGE FACTOR-RELATED"/>
    <property type="match status" value="1"/>
</dbReference>
<evidence type="ECO:0000259" key="7">
    <source>
        <dbReference type="PROSITE" id="PS50191"/>
    </source>
</evidence>
<dbReference type="InterPro" id="IPR001251">
    <property type="entry name" value="CRAL-TRIO_dom"/>
</dbReference>
<reference evidence="8" key="1">
    <citation type="submission" date="2021-04" db="EMBL/GenBank/DDBJ databases">
        <authorList>
            <consortium name="Wellcome Sanger Institute Data Sharing"/>
        </authorList>
    </citation>
    <scope>NUCLEOTIDE SEQUENCE [LARGE SCALE GENOMIC DNA]</scope>
</reference>
<dbReference type="PANTHER" id="PTHR22826:SF146">
    <property type="entry name" value="PROTO-ONCOGENE DBL"/>
    <property type="match status" value="1"/>
</dbReference>
<feature type="domain" description="CRAL-TRIO" evidence="7">
    <location>
        <begin position="14"/>
        <end position="170"/>
    </location>
</feature>
<dbReference type="GeneTree" id="ENSGT00940000156974"/>
<dbReference type="SMART" id="SM00233">
    <property type="entry name" value="PH"/>
    <property type="match status" value="1"/>
</dbReference>
<dbReference type="Pfam" id="PF22697">
    <property type="entry name" value="SOS1_NGEF_PH"/>
    <property type="match status" value="1"/>
</dbReference>
<dbReference type="GO" id="GO:0016358">
    <property type="term" value="P:dendrite development"/>
    <property type="evidence" value="ECO:0007669"/>
    <property type="project" value="TreeGrafter"/>
</dbReference>
<comment type="similarity">
    <text evidence="3">Belongs to the MCF2 family.</text>
</comment>
<dbReference type="InterPro" id="IPR001849">
    <property type="entry name" value="PH_domain"/>
</dbReference>
<dbReference type="PROSITE" id="PS50191">
    <property type="entry name" value="CRAL_TRIO"/>
    <property type="match status" value="1"/>
</dbReference>
<accession>A0A671USU4</accession>
<reference evidence="8" key="3">
    <citation type="submission" date="2025-09" db="UniProtKB">
        <authorList>
            <consortium name="Ensembl"/>
        </authorList>
    </citation>
    <scope>IDENTIFICATION</scope>
</reference>
<evidence type="ECO:0000256" key="3">
    <source>
        <dbReference type="ARBA" id="ARBA00049987"/>
    </source>
</evidence>
<dbReference type="InterPro" id="IPR035899">
    <property type="entry name" value="DBL_dom_sf"/>
</dbReference>
<sequence>CFLFLCLLPEVTVPLSLKEVGGYIEKQVAYLSGGRGEDSSVIITLPECSAFSDIPEEALAKVFTYLTLIPRQPGVKFIIILDRRLDTWASIKTALARIAASFPGNLHLVLVLRPTSFFHRTVTDIGFRFSQEDFMLKMPVVMLSSVTDLLRYIDENQLTSEFGGTLDYCHSDWIVLRTAIESFAVTVKDIAQMLQGFGTELAETELPDEVGCEAGLGDSTEVRHLQASFFSLYFTLLCIILVAKMCVWNLKYFDELFTVETVKQSLCFRLLAQLRDMESAFDGFFEKHHLKLHQYLQLLRYEQSFQEVRIPSILSHVYIFSCASQQVRCGLLFIFSMCLSKRFLFSIIILHGHQLSAGHHYAMALIMQRCNELRHYCDTLNAALKTKHTRLLQTHQLLLCLGQAQTWCDDGAYLLANQLVDKFQSKDGAQAALRDIEGFLDGAPSMLSSGPDVLAIEYEAVITSQLQHAAVQQMIQNRQASLRKLADKHVRPVQLVAPRPENPPRSKSPLFSPKHGTDISAHTSSRPHVMRELIETERIYVEELLAVLLGYRAEMDNPALSGLLPPILRSKRDILFGNMPEIYNFHSRVFLQDLEGCLEAPEGVGACFLERKESFQMYECYCQNKPRSEALWRQFSDCSFFQECQKKLEHKLGLDSYLLKPIQRLTKYQLLLKELLKYSTDCEGTSELQGALTAMLDLLKSVNDSMHQIAITGYEGEICELGRVLMQGSFSVWISHKRGPTRMKELARFKPMQRHLFLYERALLFCKKREEHGDGCDKTPSYSFKHCLKMTAVGITENVKGDVKKFEIWYSGREEVYVVQAPTLEVKMAWLNELRRILTNQQKMLRGLRDTPVNTGQRIKVQRSIYKLQRLEMLLRAPEGELVEYLKLVCGGLCFDFLYRLQTLQKVDSKTVFIVPGRKCVQLLYGRI</sequence>
<protein>
    <submittedName>
        <fullName evidence="8">MCF.2 cell line derived transforming sequence a</fullName>
    </submittedName>
</protein>
<dbReference type="Pfam" id="PF23289">
    <property type="entry name" value="Spectrin_5"/>
    <property type="match status" value="1"/>
</dbReference>
<name>A0A671USU4_SPAAU</name>
<dbReference type="Pfam" id="PF00621">
    <property type="entry name" value="RhoGEF"/>
    <property type="match status" value="1"/>
</dbReference>
<dbReference type="PROSITE" id="PS50003">
    <property type="entry name" value="PH_DOMAIN"/>
    <property type="match status" value="1"/>
</dbReference>
<reference evidence="8" key="2">
    <citation type="submission" date="2025-08" db="UniProtKB">
        <authorList>
            <consortium name="Ensembl"/>
        </authorList>
    </citation>
    <scope>IDENTIFICATION</scope>
</reference>
<dbReference type="InterPro" id="IPR056466">
    <property type="entry name" value="Spectrin_DBS"/>
</dbReference>
<evidence type="ECO:0000256" key="1">
    <source>
        <dbReference type="ARBA" id="ARBA00022553"/>
    </source>
</evidence>